<feature type="compositionally biased region" description="Basic and acidic residues" evidence="1">
    <location>
        <begin position="536"/>
        <end position="545"/>
    </location>
</feature>
<dbReference type="Proteomes" id="UP000054561">
    <property type="component" value="Unassembled WGS sequence"/>
</dbReference>
<name>A0A0D9QKI2_PLAFR</name>
<evidence type="ECO:0000313" key="2">
    <source>
        <dbReference type="EMBL" id="KJP87297.1"/>
    </source>
</evidence>
<feature type="region of interest" description="Disordered" evidence="1">
    <location>
        <begin position="893"/>
        <end position="951"/>
    </location>
</feature>
<feature type="region of interest" description="Disordered" evidence="1">
    <location>
        <begin position="966"/>
        <end position="1000"/>
    </location>
</feature>
<feature type="compositionally biased region" description="Basic residues" evidence="1">
    <location>
        <begin position="1714"/>
        <end position="1728"/>
    </location>
</feature>
<feature type="region of interest" description="Disordered" evidence="1">
    <location>
        <begin position="503"/>
        <end position="569"/>
    </location>
</feature>
<dbReference type="EMBL" id="KQ001677">
    <property type="protein sequence ID" value="KJP87297.1"/>
    <property type="molecule type" value="Genomic_DNA"/>
</dbReference>
<feature type="compositionally biased region" description="Polar residues" evidence="1">
    <location>
        <begin position="1076"/>
        <end position="1090"/>
    </location>
</feature>
<feature type="compositionally biased region" description="Polar residues" evidence="1">
    <location>
        <begin position="433"/>
        <end position="443"/>
    </location>
</feature>
<feature type="compositionally biased region" description="Basic residues" evidence="1">
    <location>
        <begin position="1093"/>
        <end position="1102"/>
    </location>
</feature>
<feature type="compositionally biased region" description="Polar residues" evidence="1">
    <location>
        <begin position="1"/>
        <end position="20"/>
    </location>
</feature>
<feature type="compositionally biased region" description="Polar residues" evidence="1">
    <location>
        <begin position="1139"/>
        <end position="1153"/>
    </location>
</feature>
<feature type="compositionally biased region" description="Polar residues" evidence="1">
    <location>
        <begin position="364"/>
        <end position="377"/>
    </location>
</feature>
<evidence type="ECO:0000313" key="3">
    <source>
        <dbReference type="Proteomes" id="UP000054561"/>
    </source>
</evidence>
<evidence type="ECO:0000256" key="1">
    <source>
        <dbReference type="SAM" id="MobiDB-lite"/>
    </source>
</evidence>
<sequence length="1826" mass="204542">MKPNSQRPPQNNDSYRNNTPDNDKSVSNEHSPSYALTSNNANRFARSMEDRSHSPSNGTPMSQSNTRGSTNNNVVKNMSTSSPINYALNNHTFYNPHNMLYSNNGLSKNGYGNANSQPLMHNVTMVPAMRKTSDSLVHDMNDSLKKPFLAVNYKNFPSNMKGRPDDNVGNLSQITYRNVIQNKNEAIAKDGLMAPDMSSNANGGTTHNINNVNNLSRINAVDFITRVNKPGQFNNIMARNSGQINSAPSSAGKAFSNMSNMHGSMNMYHVKNVIGGDVSNGVPDVMLTSGNKLNDGTPGNVNKGVRHVSNSLKMNMAPFGAAHGYPLMGGSNGGRLKAHIVSGMSGSMHVTMNSGPPSYGSSSRGQMSPNAGSNEQNVNLLNSKSFLPSAGTIPVVQDKNDATPKYDANNLQGDKAENGTSNNFVGDLKEDTTSVLNNNTVSSEKPKKRKRKEKGNEQGTEQDTSPKGTKRKSKNTQNDAEPIMLANRDANSDANALQDVASSQLDKPIENSRNGAEMINDPLKGQKAKRKPKVNNAEKTKGDEKKRKKKGMESTNAESSYPLGQQNSEVGEANEYLTEDRNGFYISSSVAQDNMNNGMMSTYGSGNHLNNPISTAPRSDYYNSFNQDRLAEVPGVRSSWGGRDNIKMMNGNQIDSTVNSNIVQGVRYNSIVSNGNTSMKDFMNEQFRENNNAQILRDAHMNNGAQRTTHSYMGVDGNKKMNDNLPHMVVEKGNNEMYKKEQFLQVEQLLRKDQMNIDPKFVWLFLNKEFNENKNKYAGFLPLFNSCYPNKLNELIRKLEEYSLTSYAHVMSGAHALQRKYWGGFGPGVVATGQNASNVTSFANVANAANAANTVPCSSSGYSDGHIDNKLLNNINSNFNELIKNFSIENGVAPNAPVGEVENQGQGRRRRKSDNNAGKPKKEGIPKEKKRAKKGSTAENDSGAKVDSSVKAEECINQESIANMESSVRNCESSINPDDTLNYENDKDNVTKKPSETGNNSYFVNTNGSIVSENASDVVNLILKSDIGNTETDLINNKNECDSVYKGNENSIGNGMTNVCDTISYEGKSQKDENDLNNPGGTLNDMNTSGKNVKVKKYRKKKDNNNLASEDKGDVPTSALDSSTCMEHEKKKRKKKNDPLNNNEHTINAPNGVSIISENGHMNLLRDPSVEVERNENSIEHKYPNGVEGSCAGDNDDLSATYLLNCMVEDYNKEMSKRKKKGSNKDPTESKKKATMKEVVKKEKPDGRGKHRTKKMLEVGEQQEEAEEEKKKKREEEEKRLIERIQNRGMYALQYEGSGHNYKPYNYHNSNFVARRSKCLKKHFLQEDNMLYPHMKGTHVKKNLRKNMRLNAINAIKKKYKRFNFCVNKVFRKNNINDIIALNENLNNNKELLFLFKKKDVRNLKRLNFSYFMGKLELEKIDMIIMKRIHICAQNIRNNLGFTCVINNVENIVDVLKKAFRDRLQLMWPLIEFSSKYRLDQYFHLLTKNRNSSQSRFKETRLFVHQNIAPLIAYFNQRTIDAKIVEHLKSQIKPKKRRRKNKNKDPFPEDKPLDLLKTMNTMTSNNFTTENLLNIETARTRASEFAFVGYNQKRLLTQITPYDYKNILNSEFCNKLFTIKWREQQALFINHLHFDMVPDNEEIKRHFEKVYMRYMGYDEQKLFVKLENEGKPGKPKSKNDIVQGAKNEGKPKASRKRKANKNNEAAEKEPKIDKPRRKYERVKPRKSKNQSGKAEADQGVGGVEAGPGVDAAQNIGAADNASMGANPPNDSAAKEGTSNKKVRKPREPKTKSKTKNAHNNDPTSFKGDPNTVIQASIDFMDPNLFT</sequence>
<dbReference type="VEuPathDB" id="PlasmoDB:AK88_03094"/>
<gene>
    <name evidence="2" type="ORF">AK88_03094</name>
</gene>
<feature type="compositionally biased region" description="Basic and acidic residues" evidence="1">
    <location>
        <begin position="1704"/>
        <end position="1713"/>
    </location>
</feature>
<protein>
    <submittedName>
        <fullName evidence="2">Uncharacterized protein</fullName>
    </submittedName>
</protein>
<proteinExistence type="predicted"/>
<feature type="compositionally biased region" description="Basic residues" evidence="1">
    <location>
        <begin position="1532"/>
        <end position="1542"/>
    </location>
</feature>
<feature type="compositionally biased region" description="Low complexity" evidence="1">
    <location>
        <begin position="354"/>
        <end position="363"/>
    </location>
</feature>
<feature type="region of interest" description="Disordered" evidence="1">
    <location>
        <begin position="1069"/>
        <end position="1153"/>
    </location>
</feature>
<feature type="compositionally biased region" description="Polar residues" evidence="1">
    <location>
        <begin position="54"/>
        <end position="78"/>
    </location>
</feature>
<feature type="region of interest" description="Disordered" evidence="1">
    <location>
        <begin position="1532"/>
        <end position="1551"/>
    </location>
</feature>
<feature type="compositionally biased region" description="Basic and acidic residues" evidence="1">
    <location>
        <begin position="1223"/>
        <end position="1248"/>
    </location>
</feature>
<dbReference type="OrthoDB" id="372950at2759"/>
<accession>A0A0D9QKI2</accession>
<feature type="compositionally biased region" description="Basic and acidic residues" evidence="1">
    <location>
        <begin position="984"/>
        <end position="995"/>
    </location>
</feature>
<feature type="region of interest" description="Disordered" evidence="1">
    <location>
        <begin position="394"/>
        <end position="481"/>
    </location>
</feature>
<dbReference type="OMA" id="CVINNVE"/>
<feature type="compositionally biased region" description="Polar residues" evidence="1">
    <location>
        <begin position="553"/>
        <end position="569"/>
    </location>
</feature>
<feature type="compositionally biased region" description="Polar residues" evidence="1">
    <location>
        <begin position="28"/>
        <end position="42"/>
    </location>
</feature>
<organism evidence="2 3">
    <name type="scientific">Plasmodium fragile</name>
    <dbReference type="NCBI Taxonomy" id="5857"/>
    <lineage>
        <taxon>Eukaryota</taxon>
        <taxon>Sar</taxon>
        <taxon>Alveolata</taxon>
        <taxon>Apicomplexa</taxon>
        <taxon>Aconoidasida</taxon>
        <taxon>Haemosporida</taxon>
        <taxon>Plasmodiidae</taxon>
        <taxon>Plasmodium</taxon>
        <taxon>Plasmodium (Plasmodium)</taxon>
    </lineage>
</organism>
<feature type="region of interest" description="Disordered" evidence="1">
    <location>
        <begin position="1"/>
        <end position="78"/>
    </location>
</feature>
<feature type="compositionally biased region" description="Polar residues" evidence="1">
    <location>
        <begin position="457"/>
        <end position="467"/>
    </location>
</feature>
<dbReference type="RefSeq" id="XP_012336140.1">
    <property type="nucleotide sequence ID" value="XM_012480717.1"/>
</dbReference>
<feature type="region of interest" description="Disordered" evidence="1">
    <location>
        <begin position="1214"/>
        <end position="1276"/>
    </location>
</feature>
<feature type="compositionally biased region" description="Basic and acidic residues" evidence="1">
    <location>
        <begin position="942"/>
        <end position="951"/>
    </location>
</feature>
<feature type="compositionally biased region" description="Polar residues" evidence="1">
    <location>
        <begin position="966"/>
        <end position="983"/>
    </location>
</feature>
<reference evidence="2 3" key="1">
    <citation type="submission" date="2014-03" db="EMBL/GenBank/DDBJ databases">
        <title>The Genome Sequence of Plasmodium fragile nilgiri.</title>
        <authorList>
            <consortium name="The Broad Institute Genomics Platform"/>
            <consortium name="The Broad Institute Genome Sequencing Center for Infectious Disease"/>
            <person name="Neafsey D."/>
            <person name="Duraisingh M."/>
            <person name="Young S.K."/>
            <person name="Zeng Q."/>
            <person name="Gargeya S."/>
            <person name="Abouelleil A."/>
            <person name="Alvarado L."/>
            <person name="Chapman S.B."/>
            <person name="Gainer-Dewar J."/>
            <person name="Goldberg J."/>
            <person name="Griggs A."/>
            <person name="Gujja S."/>
            <person name="Hansen M."/>
            <person name="Howarth C."/>
            <person name="Imamovic A."/>
            <person name="Larimer J."/>
            <person name="Pearson M."/>
            <person name="Poon T.W."/>
            <person name="Priest M."/>
            <person name="Roberts A."/>
            <person name="Saif S."/>
            <person name="Shea T."/>
            <person name="Sykes S."/>
            <person name="Wortman J."/>
            <person name="Nusbaum C."/>
            <person name="Birren B."/>
        </authorList>
    </citation>
    <scope>NUCLEOTIDE SEQUENCE [LARGE SCALE GENOMIC DNA]</scope>
    <source>
        <strain evidence="3">nilgiri</strain>
    </source>
</reference>
<feature type="region of interest" description="Disordered" evidence="1">
    <location>
        <begin position="347"/>
        <end position="377"/>
    </location>
</feature>
<keyword evidence="3" id="KW-1185">Reference proteome</keyword>
<dbReference type="GeneID" id="24268408"/>
<feature type="region of interest" description="Disordered" evidence="1">
    <location>
        <begin position="1668"/>
        <end position="1810"/>
    </location>
</feature>